<organism evidence="2 3">
    <name type="scientific">Fonsecaea pedrosoi CBS 271.37</name>
    <dbReference type="NCBI Taxonomy" id="1442368"/>
    <lineage>
        <taxon>Eukaryota</taxon>
        <taxon>Fungi</taxon>
        <taxon>Dikarya</taxon>
        <taxon>Ascomycota</taxon>
        <taxon>Pezizomycotina</taxon>
        <taxon>Eurotiomycetes</taxon>
        <taxon>Chaetothyriomycetidae</taxon>
        <taxon>Chaetothyriales</taxon>
        <taxon>Herpotrichiellaceae</taxon>
        <taxon>Fonsecaea</taxon>
    </lineage>
</organism>
<evidence type="ECO:0000256" key="1">
    <source>
        <dbReference type="SAM" id="MobiDB-lite"/>
    </source>
</evidence>
<gene>
    <name evidence="2" type="ORF">Z517_09216</name>
</gene>
<feature type="compositionally biased region" description="Basic and acidic residues" evidence="1">
    <location>
        <begin position="9"/>
        <end position="26"/>
    </location>
</feature>
<dbReference type="EMBL" id="KN846974">
    <property type="protein sequence ID" value="KIW76772.1"/>
    <property type="molecule type" value="Genomic_DNA"/>
</dbReference>
<dbReference type="VEuPathDB" id="FungiDB:Z517_09216"/>
<dbReference type="RefSeq" id="XP_013280580.1">
    <property type="nucleotide sequence ID" value="XM_013425126.1"/>
</dbReference>
<evidence type="ECO:0000313" key="3">
    <source>
        <dbReference type="Proteomes" id="UP000053029"/>
    </source>
</evidence>
<protein>
    <submittedName>
        <fullName evidence="2">Uncharacterized protein</fullName>
    </submittedName>
</protein>
<evidence type="ECO:0000313" key="2">
    <source>
        <dbReference type="EMBL" id="KIW76772.1"/>
    </source>
</evidence>
<dbReference type="HOGENOM" id="CLU_2145917_0_0_1"/>
<dbReference type="GeneID" id="25308706"/>
<feature type="region of interest" description="Disordered" evidence="1">
    <location>
        <begin position="1"/>
        <end position="94"/>
    </location>
</feature>
<sequence>MTDLSAITNREDRSRESMDTHHRSLELRSYPAKYPEQSSNSNDEEEPQLFQHEVDVQHFPYTRDLPPLNSTAVQNANDVHGRSSGYDDYPPPEPYWLQRGAEELQLSRPVAG</sequence>
<name>A0A0D2ER86_9EURO</name>
<dbReference type="Proteomes" id="UP000053029">
    <property type="component" value="Unassembled WGS sequence"/>
</dbReference>
<reference evidence="2 3" key="1">
    <citation type="submission" date="2015-01" db="EMBL/GenBank/DDBJ databases">
        <title>The Genome Sequence of Fonsecaea pedrosoi CBS 271.37.</title>
        <authorList>
            <consortium name="The Broad Institute Genomics Platform"/>
            <person name="Cuomo C."/>
            <person name="de Hoog S."/>
            <person name="Gorbushina A."/>
            <person name="Stielow B."/>
            <person name="Teixiera M."/>
            <person name="Abouelleil A."/>
            <person name="Chapman S.B."/>
            <person name="Priest M."/>
            <person name="Young S.K."/>
            <person name="Wortman J."/>
            <person name="Nusbaum C."/>
            <person name="Birren B."/>
        </authorList>
    </citation>
    <scope>NUCLEOTIDE SEQUENCE [LARGE SCALE GENOMIC DNA]</scope>
    <source>
        <strain evidence="2 3">CBS 271.37</strain>
    </source>
</reference>
<accession>A0A0D2ER86</accession>
<feature type="compositionally biased region" description="Polar residues" evidence="1">
    <location>
        <begin position="68"/>
        <end position="77"/>
    </location>
</feature>
<proteinExistence type="predicted"/>
<dbReference type="AlphaFoldDB" id="A0A0D2ER86"/>
<keyword evidence="3" id="KW-1185">Reference proteome</keyword>